<feature type="region of interest" description="Disordered" evidence="1">
    <location>
        <begin position="367"/>
        <end position="404"/>
    </location>
</feature>
<feature type="compositionally biased region" description="Low complexity" evidence="1">
    <location>
        <begin position="390"/>
        <end position="404"/>
    </location>
</feature>
<accession>A0A9P3GEZ8</accession>
<evidence type="ECO:0000256" key="2">
    <source>
        <dbReference type="SAM" id="Phobius"/>
    </source>
</evidence>
<dbReference type="AlphaFoldDB" id="A0A9P3GEZ8"/>
<sequence>MFTKLSIAGIELDAAGLVALADLDTIARRTALTGSASFLDVLFIAPGIHCQQEATNVNGGEYPETAAMHNGYVFRVENPATVSYLQRVGEPGHLVTVYVSEDEPVGLTGLFGVLMSSEPVATTLFFLGIAANIVVITLLGRIRDFWALGVIGMLMLARVLNAIVIKLRQAKNGFKGATEDGDKEGDLLILLSQDRWIRMQGRVRDIKVVTAGQWLREPEKGESFAVAFGTLLVYGSAALAGNASTVGSLLVGLLLLFSVGVLGLVNAATNSFHMFGRTVKVIKKSPPYARRLKMVEEMLEVHPKRDWAVNMRLMKGDETIPSPGSPYLDELESEEDDFILALCRRLFSGLSRRPKIQLDKDKDIEAGLAGNRRGGSYSLPVLDREKRASAQRSQSESSSKFSAA</sequence>
<feature type="transmembrane region" description="Helical" evidence="2">
    <location>
        <begin position="249"/>
        <end position="268"/>
    </location>
</feature>
<proteinExistence type="predicted"/>
<keyword evidence="2" id="KW-1133">Transmembrane helix</keyword>
<dbReference type="EMBL" id="BPQB01000034">
    <property type="protein sequence ID" value="GJE93696.1"/>
    <property type="molecule type" value="Genomic_DNA"/>
</dbReference>
<keyword evidence="2" id="KW-0812">Transmembrane</keyword>
<name>A0A9P3GEZ8_9APHY</name>
<evidence type="ECO:0000256" key="1">
    <source>
        <dbReference type="SAM" id="MobiDB-lite"/>
    </source>
</evidence>
<protein>
    <submittedName>
        <fullName evidence="3">Uncharacterized protein</fullName>
    </submittedName>
</protein>
<keyword evidence="2" id="KW-0472">Membrane</keyword>
<dbReference type="Proteomes" id="UP000703269">
    <property type="component" value="Unassembled WGS sequence"/>
</dbReference>
<comment type="caution">
    <text evidence="3">The sequence shown here is derived from an EMBL/GenBank/DDBJ whole genome shotgun (WGS) entry which is preliminary data.</text>
</comment>
<organism evidence="3 4">
    <name type="scientific">Phanerochaete sordida</name>
    <dbReference type="NCBI Taxonomy" id="48140"/>
    <lineage>
        <taxon>Eukaryota</taxon>
        <taxon>Fungi</taxon>
        <taxon>Dikarya</taxon>
        <taxon>Basidiomycota</taxon>
        <taxon>Agaricomycotina</taxon>
        <taxon>Agaricomycetes</taxon>
        <taxon>Polyporales</taxon>
        <taxon>Phanerochaetaceae</taxon>
        <taxon>Phanerochaete</taxon>
    </lineage>
</organism>
<keyword evidence="4" id="KW-1185">Reference proteome</keyword>
<gene>
    <name evidence="3" type="ORF">PsYK624_098570</name>
</gene>
<reference evidence="3 4" key="1">
    <citation type="submission" date="2021-08" db="EMBL/GenBank/DDBJ databases">
        <title>Draft Genome Sequence of Phanerochaete sordida strain YK-624.</title>
        <authorList>
            <person name="Mori T."/>
            <person name="Dohra H."/>
            <person name="Suzuki T."/>
            <person name="Kawagishi H."/>
            <person name="Hirai H."/>
        </authorList>
    </citation>
    <scope>NUCLEOTIDE SEQUENCE [LARGE SCALE GENOMIC DNA]</scope>
    <source>
        <strain evidence="3 4">YK-624</strain>
    </source>
</reference>
<feature type="transmembrane region" description="Helical" evidence="2">
    <location>
        <begin position="120"/>
        <end position="139"/>
    </location>
</feature>
<feature type="transmembrane region" description="Helical" evidence="2">
    <location>
        <begin position="145"/>
        <end position="165"/>
    </location>
</feature>
<evidence type="ECO:0000313" key="3">
    <source>
        <dbReference type="EMBL" id="GJE93696.1"/>
    </source>
</evidence>
<evidence type="ECO:0000313" key="4">
    <source>
        <dbReference type="Proteomes" id="UP000703269"/>
    </source>
</evidence>
<dbReference type="OrthoDB" id="2956246at2759"/>
<feature type="transmembrane region" description="Helical" evidence="2">
    <location>
        <begin position="224"/>
        <end position="243"/>
    </location>
</feature>